<dbReference type="InterPro" id="IPR006076">
    <property type="entry name" value="FAD-dep_OxRdtase"/>
</dbReference>
<dbReference type="GO" id="GO:0005829">
    <property type="term" value="C:cytosol"/>
    <property type="evidence" value="ECO:0007669"/>
    <property type="project" value="GOC"/>
</dbReference>
<organism evidence="3 4">
    <name type="scientific">Elsinoe ampelina</name>
    <dbReference type="NCBI Taxonomy" id="302913"/>
    <lineage>
        <taxon>Eukaryota</taxon>
        <taxon>Fungi</taxon>
        <taxon>Dikarya</taxon>
        <taxon>Ascomycota</taxon>
        <taxon>Pezizomycotina</taxon>
        <taxon>Dothideomycetes</taxon>
        <taxon>Dothideomycetidae</taxon>
        <taxon>Myriangiales</taxon>
        <taxon>Elsinoaceae</taxon>
        <taxon>Elsinoe</taxon>
    </lineage>
</organism>
<dbReference type="Pfam" id="PF01266">
    <property type="entry name" value="DAO"/>
    <property type="match status" value="1"/>
</dbReference>
<dbReference type="SUPFAM" id="SSF51905">
    <property type="entry name" value="FAD/NAD(P)-binding domain"/>
    <property type="match status" value="1"/>
</dbReference>
<dbReference type="GO" id="GO:0042147">
    <property type="term" value="P:retrograde transport, endosome to Golgi"/>
    <property type="evidence" value="ECO:0007669"/>
    <property type="project" value="TreeGrafter"/>
</dbReference>
<feature type="domain" description="FAD dependent oxidoreductase" evidence="2">
    <location>
        <begin position="14"/>
        <end position="365"/>
    </location>
</feature>
<dbReference type="PANTHER" id="PTHR13847:SF150">
    <property type="entry name" value="OXIDOREDUCTASE TDA3-RELATED"/>
    <property type="match status" value="1"/>
</dbReference>
<dbReference type="InterPro" id="IPR036188">
    <property type="entry name" value="FAD/NAD-bd_sf"/>
</dbReference>
<reference evidence="4" key="1">
    <citation type="journal article" date="2020" name="Stud. Mycol.">
        <title>101 Dothideomycetes genomes: A test case for predicting lifestyles and emergence of pathogens.</title>
        <authorList>
            <person name="Haridas S."/>
            <person name="Albert R."/>
            <person name="Binder M."/>
            <person name="Bloem J."/>
            <person name="LaButti K."/>
            <person name="Salamov A."/>
            <person name="Andreopoulos B."/>
            <person name="Baker S."/>
            <person name="Barry K."/>
            <person name="Bills G."/>
            <person name="Bluhm B."/>
            <person name="Cannon C."/>
            <person name="Castanera R."/>
            <person name="Culley D."/>
            <person name="Daum C."/>
            <person name="Ezra D."/>
            <person name="Gonzalez J."/>
            <person name="Henrissat B."/>
            <person name="Kuo A."/>
            <person name="Liang C."/>
            <person name="Lipzen A."/>
            <person name="Lutzoni F."/>
            <person name="Magnuson J."/>
            <person name="Mondo S."/>
            <person name="Nolan M."/>
            <person name="Ohm R."/>
            <person name="Pangilinan J."/>
            <person name="Park H.-J."/>
            <person name="Ramirez L."/>
            <person name="Alfaro M."/>
            <person name="Sun H."/>
            <person name="Tritt A."/>
            <person name="Yoshinaga Y."/>
            <person name="Zwiers L.-H."/>
            <person name="Turgeon B."/>
            <person name="Goodwin S."/>
            <person name="Spatafora J."/>
            <person name="Crous P."/>
            <person name="Grigoriev I."/>
        </authorList>
    </citation>
    <scope>NUCLEOTIDE SEQUENCE [LARGE SCALE GENOMIC DNA]</scope>
    <source>
        <strain evidence="4">CECT 20119</strain>
    </source>
</reference>
<keyword evidence="1" id="KW-1133">Transmembrane helix</keyword>
<protein>
    <submittedName>
        <fullName evidence="3">FAD dependent oxidoreductase</fullName>
    </submittedName>
</protein>
<name>A0A6A6GQ98_9PEZI</name>
<feature type="transmembrane region" description="Helical" evidence="1">
    <location>
        <begin position="12"/>
        <end position="31"/>
    </location>
</feature>
<dbReference type="PANTHER" id="PTHR13847">
    <property type="entry name" value="SARCOSINE DEHYDROGENASE-RELATED"/>
    <property type="match status" value="1"/>
</dbReference>
<dbReference type="GO" id="GO:0005770">
    <property type="term" value="C:late endosome"/>
    <property type="evidence" value="ECO:0007669"/>
    <property type="project" value="TreeGrafter"/>
</dbReference>
<evidence type="ECO:0000313" key="4">
    <source>
        <dbReference type="Proteomes" id="UP000799538"/>
    </source>
</evidence>
<accession>A0A6A6GQ98</accession>
<evidence type="ECO:0000259" key="2">
    <source>
        <dbReference type="Pfam" id="PF01266"/>
    </source>
</evidence>
<evidence type="ECO:0000256" key="1">
    <source>
        <dbReference type="SAM" id="Phobius"/>
    </source>
</evidence>
<proteinExistence type="predicted"/>
<dbReference type="Gene3D" id="3.30.9.10">
    <property type="entry name" value="D-Amino Acid Oxidase, subunit A, domain 2"/>
    <property type="match status" value="1"/>
</dbReference>
<dbReference type="Gene3D" id="3.50.50.60">
    <property type="entry name" value="FAD/NAD(P)-binding domain"/>
    <property type="match status" value="1"/>
</dbReference>
<evidence type="ECO:0000313" key="3">
    <source>
        <dbReference type="EMBL" id="KAF2227847.1"/>
    </source>
</evidence>
<keyword evidence="1" id="KW-0812">Transmembrane</keyword>
<gene>
    <name evidence="3" type="ORF">BDZ85DRAFT_8491</name>
</gene>
<dbReference type="OrthoDB" id="498204at2759"/>
<dbReference type="EMBL" id="ML992501">
    <property type="protein sequence ID" value="KAF2227847.1"/>
    <property type="molecule type" value="Genomic_DNA"/>
</dbReference>
<dbReference type="AlphaFoldDB" id="A0A6A6GQ98"/>
<keyword evidence="4" id="KW-1185">Reference proteome</keyword>
<keyword evidence="1" id="KW-0472">Membrane</keyword>
<dbReference type="Proteomes" id="UP000799538">
    <property type="component" value="Unassembled WGS sequence"/>
</dbReference>
<sequence>MTSELPTHKQKQHIIIVGGGVIGCCCAYYIASHEHFDPSNHTITLIEASDIAGGSSGKAAGCLAAWADPHCLASASFKLHAELAAEHGGEDGWGYRKVFSADCDTTHGRLGDSDDRTAVSAAIDWVDHSVFKWYKPLENTAQVHPHQFTTSLAILAQRRGVSIKNAIARCINYSADGTEVQSVTMEDGLTSVFSEVIATNVILAAGPWTSILFPQAPIGGEKSHSIVIRPPRPISPHILFFDPSHIDTDKANQLEIYPRPDGTVYLSGQTDYGLDLPPSSSDVLSDPERCQKLMNNVALVSPVLAKSEVVTQQACFRPIVKVDGRDPELGPLLGFTGIEGMILAAGHNQWGIQNAPITGKVVAELIWEGRAKSADIEELDPRNYLTT</sequence>